<dbReference type="EMBL" id="VIWP01000003">
    <property type="protein sequence ID" value="TWF54888.1"/>
    <property type="molecule type" value="Genomic_DNA"/>
</dbReference>
<comment type="caution">
    <text evidence="1">The sequence shown here is derived from an EMBL/GenBank/DDBJ whole genome shotgun (WGS) entry which is preliminary data.</text>
</comment>
<evidence type="ECO:0000313" key="1">
    <source>
        <dbReference type="EMBL" id="TWF54888.1"/>
    </source>
</evidence>
<dbReference type="Proteomes" id="UP000320653">
    <property type="component" value="Unassembled WGS sequence"/>
</dbReference>
<dbReference type="RefSeq" id="WP_145637663.1">
    <property type="nucleotide sequence ID" value="NZ_VIWP01000003.1"/>
</dbReference>
<name>A0A561QX06_9HYPH</name>
<dbReference type="InterPro" id="IPR007375">
    <property type="entry name" value="SoxG"/>
</dbReference>
<organism evidence="1 2">
    <name type="scientific">Neorhizobium alkalisoli</name>
    <dbReference type="NCBI Taxonomy" id="528178"/>
    <lineage>
        <taxon>Bacteria</taxon>
        <taxon>Pseudomonadati</taxon>
        <taxon>Pseudomonadota</taxon>
        <taxon>Alphaproteobacteria</taxon>
        <taxon>Hyphomicrobiales</taxon>
        <taxon>Rhizobiaceae</taxon>
        <taxon>Rhizobium/Agrobacterium group</taxon>
        <taxon>Neorhizobium</taxon>
    </lineage>
</organism>
<dbReference type="Gene3D" id="3.30.1360.120">
    <property type="entry name" value="Probable tRNA modification gtpase trme, domain 1"/>
    <property type="match status" value="1"/>
</dbReference>
<accession>A0A561QX06</accession>
<dbReference type="SUPFAM" id="SSF103025">
    <property type="entry name" value="Folate-binding domain"/>
    <property type="match status" value="1"/>
</dbReference>
<dbReference type="InterPro" id="IPR027266">
    <property type="entry name" value="TrmE/GcvT-like"/>
</dbReference>
<keyword evidence="2" id="KW-1185">Reference proteome</keyword>
<dbReference type="AlphaFoldDB" id="A0A561QX06"/>
<evidence type="ECO:0000313" key="2">
    <source>
        <dbReference type="Proteomes" id="UP000320653"/>
    </source>
</evidence>
<reference evidence="1 2" key="1">
    <citation type="submission" date="2019-06" db="EMBL/GenBank/DDBJ databases">
        <title>Sorghum-associated microbial communities from plants grown in Nebraska, USA.</title>
        <authorList>
            <person name="Schachtman D."/>
        </authorList>
    </citation>
    <scope>NUCLEOTIDE SEQUENCE [LARGE SCALE GENOMIC DNA]</scope>
    <source>
        <strain evidence="1 2">1225</strain>
    </source>
</reference>
<protein>
    <submittedName>
        <fullName evidence="1">Sarcosine oxidase subunit gamma</fullName>
    </submittedName>
</protein>
<gene>
    <name evidence="1" type="ORF">FHW37_103759</name>
</gene>
<sequence>MALTLLHRHVLDDHISGFETNANPNHLSVFRRPVIFSVLAKVGQERAVGAALEAAADIAVRTCAPGEWLAVSQTSGSETVAGQLSAIVDASSVDQSDGKVLLTVSGPSVRKILAKCVAVDLHPDAFADGHSTNMLIGHVTGNLARTGADRFEIIVPRSFAGSVFEELMEMGREFALTAAFAGD</sequence>
<dbReference type="Pfam" id="PF04268">
    <property type="entry name" value="SoxG"/>
    <property type="match status" value="1"/>
</dbReference>
<dbReference type="OrthoDB" id="8098081at2"/>
<proteinExistence type="predicted"/>